<gene>
    <name evidence="2" type="ORF">E2C01_055968</name>
</gene>
<protein>
    <submittedName>
        <fullName evidence="2">Uncharacterized protein</fullName>
    </submittedName>
</protein>
<name>A0A5B7GP48_PORTR</name>
<dbReference type="AlphaFoldDB" id="A0A5B7GP48"/>
<evidence type="ECO:0000313" key="3">
    <source>
        <dbReference type="Proteomes" id="UP000324222"/>
    </source>
</evidence>
<evidence type="ECO:0000313" key="2">
    <source>
        <dbReference type="EMBL" id="MPC61891.1"/>
    </source>
</evidence>
<proteinExistence type="predicted"/>
<comment type="caution">
    <text evidence="2">The sequence shown here is derived from an EMBL/GenBank/DDBJ whole genome shotgun (WGS) entry which is preliminary data.</text>
</comment>
<sequence>MAVLYSRYFPWGPHPIHILRRAGLSLSTRVSGAKKFWDRHISPLGFPHPKTPDSPQSSKLAGARWMGGGGWREQII</sequence>
<accession>A0A5B7GP48</accession>
<evidence type="ECO:0000256" key="1">
    <source>
        <dbReference type="SAM" id="MobiDB-lite"/>
    </source>
</evidence>
<dbReference type="Proteomes" id="UP000324222">
    <property type="component" value="Unassembled WGS sequence"/>
</dbReference>
<organism evidence="2 3">
    <name type="scientific">Portunus trituberculatus</name>
    <name type="common">Swimming crab</name>
    <name type="synonym">Neptunus trituberculatus</name>
    <dbReference type="NCBI Taxonomy" id="210409"/>
    <lineage>
        <taxon>Eukaryota</taxon>
        <taxon>Metazoa</taxon>
        <taxon>Ecdysozoa</taxon>
        <taxon>Arthropoda</taxon>
        <taxon>Crustacea</taxon>
        <taxon>Multicrustacea</taxon>
        <taxon>Malacostraca</taxon>
        <taxon>Eumalacostraca</taxon>
        <taxon>Eucarida</taxon>
        <taxon>Decapoda</taxon>
        <taxon>Pleocyemata</taxon>
        <taxon>Brachyura</taxon>
        <taxon>Eubrachyura</taxon>
        <taxon>Portunoidea</taxon>
        <taxon>Portunidae</taxon>
        <taxon>Portuninae</taxon>
        <taxon>Portunus</taxon>
    </lineage>
</organism>
<reference evidence="2 3" key="1">
    <citation type="submission" date="2019-05" db="EMBL/GenBank/DDBJ databases">
        <title>Another draft genome of Portunus trituberculatus and its Hox gene families provides insights of decapod evolution.</title>
        <authorList>
            <person name="Jeong J.-H."/>
            <person name="Song I."/>
            <person name="Kim S."/>
            <person name="Choi T."/>
            <person name="Kim D."/>
            <person name="Ryu S."/>
            <person name="Kim W."/>
        </authorList>
    </citation>
    <scope>NUCLEOTIDE SEQUENCE [LARGE SCALE GENOMIC DNA]</scope>
    <source>
        <tissue evidence="2">Muscle</tissue>
    </source>
</reference>
<dbReference type="EMBL" id="VSRR010019065">
    <property type="protein sequence ID" value="MPC61891.1"/>
    <property type="molecule type" value="Genomic_DNA"/>
</dbReference>
<keyword evidence="3" id="KW-1185">Reference proteome</keyword>
<feature type="region of interest" description="Disordered" evidence="1">
    <location>
        <begin position="47"/>
        <end position="68"/>
    </location>
</feature>